<dbReference type="SUPFAM" id="SSF56954">
    <property type="entry name" value="Outer membrane efflux proteins (OEP)"/>
    <property type="match status" value="1"/>
</dbReference>
<sequence length="442" mass="50130">MRVTFIKKIAAILSACFWISVNGQRVLTLEEAIATALQNNYDIQLARGDSLVAAIDYSYRNAVFLPSVNINAGATFNNNNQRQTLADGSERKSNNVRSNNIQGSLGLDWVLFDGLRMFATRDKVAALLESGAYSAKEQVINTVAQVINIYYNIARQQQLIKATDVQIELNEERANLAQYKLDIGSGTKPDVLQSKVDLNEQKALKMRQQTLVTQLKSQLLQVMNSKIQEHEFTIPDTIPLNFDITLGDVQDGLERTNPTLLRARSAIDIAEYELKETKAGLWPTLSFGSAYNFSRTSNKKVLNNFSTLFNQFHGYNYGFTARIPIFNQFTVKRQIKQDKLNITLQQLQYENQRSLIRLAVLNAFKEYIQQQNALKLEEENILLAEENVDIVFQAYKLGGATLVQLREAQNSLAQAYDRLIDARYNLKRAETELLRLKGDIIK</sequence>
<evidence type="ECO:0000256" key="8">
    <source>
        <dbReference type="SAM" id="SignalP"/>
    </source>
</evidence>
<proteinExistence type="inferred from homology"/>
<dbReference type="RefSeq" id="WP_409965875.1">
    <property type="nucleotide sequence ID" value="NZ_CP144143.1"/>
</dbReference>
<evidence type="ECO:0000256" key="7">
    <source>
        <dbReference type="ARBA" id="ARBA00023237"/>
    </source>
</evidence>
<dbReference type="Proteomes" id="UP001321305">
    <property type="component" value="Chromosome"/>
</dbReference>
<evidence type="ECO:0000256" key="6">
    <source>
        <dbReference type="ARBA" id="ARBA00023136"/>
    </source>
</evidence>
<evidence type="ECO:0000256" key="3">
    <source>
        <dbReference type="ARBA" id="ARBA00022448"/>
    </source>
</evidence>
<evidence type="ECO:0000256" key="2">
    <source>
        <dbReference type="ARBA" id="ARBA00007613"/>
    </source>
</evidence>
<dbReference type="Pfam" id="PF02321">
    <property type="entry name" value="OEP"/>
    <property type="match status" value="2"/>
</dbReference>
<evidence type="ECO:0000256" key="5">
    <source>
        <dbReference type="ARBA" id="ARBA00022692"/>
    </source>
</evidence>
<feature type="signal peptide" evidence="8">
    <location>
        <begin position="1"/>
        <end position="23"/>
    </location>
</feature>
<dbReference type="PANTHER" id="PTHR30026">
    <property type="entry name" value="OUTER MEMBRANE PROTEIN TOLC"/>
    <property type="match status" value="1"/>
</dbReference>
<keyword evidence="7" id="KW-0998">Cell outer membrane</keyword>
<comment type="subcellular location">
    <subcellularLocation>
        <location evidence="1">Cell outer membrane</location>
    </subcellularLocation>
</comment>
<evidence type="ECO:0000256" key="1">
    <source>
        <dbReference type="ARBA" id="ARBA00004442"/>
    </source>
</evidence>
<name>A0ABZ2EM04_9BACT</name>
<evidence type="ECO:0000256" key="4">
    <source>
        <dbReference type="ARBA" id="ARBA00022452"/>
    </source>
</evidence>
<dbReference type="InterPro" id="IPR003423">
    <property type="entry name" value="OMP_efflux"/>
</dbReference>
<evidence type="ECO:0000313" key="9">
    <source>
        <dbReference type="EMBL" id="WWC84463.1"/>
    </source>
</evidence>
<accession>A0ABZ2EM04</accession>
<reference evidence="10" key="1">
    <citation type="submission" date="2024-01" db="EMBL/GenBank/DDBJ databases">
        <title>Mycovorax composti gen. nov. sp. nov., a member of the family Chitinophagaceae isolated from button mushroom compost.</title>
        <authorList>
            <person name="Thai M."/>
            <person name="Bell T.L."/>
            <person name="Kertesz M.A."/>
        </authorList>
    </citation>
    <scope>NUCLEOTIDE SEQUENCE [LARGE SCALE GENOMIC DNA]</scope>
    <source>
        <strain evidence="10">C216</strain>
    </source>
</reference>
<keyword evidence="8" id="KW-0732">Signal</keyword>
<keyword evidence="5" id="KW-0812">Transmembrane</keyword>
<gene>
    <name evidence="9" type="primary">bepC</name>
    <name evidence="9" type="ORF">PIECOFPK_02200</name>
</gene>
<feature type="chain" id="PRO_5045702853" evidence="8">
    <location>
        <begin position="24"/>
        <end position="442"/>
    </location>
</feature>
<keyword evidence="6" id="KW-0472">Membrane</keyword>
<keyword evidence="10" id="KW-1185">Reference proteome</keyword>
<dbReference type="PANTHER" id="PTHR30026:SF20">
    <property type="entry name" value="OUTER MEMBRANE PROTEIN TOLC"/>
    <property type="match status" value="1"/>
</dbReference>
<organism evidence="9 10">
    <name type="scientific">Mycovorax composti</name>
    <dbReference type="NCBI Taxonomy" id="2962693"/>
    <lineage>
        <taxon>Bacteria</taxon>
        <taxon>Pseudomonadati</taxon>
        <taxon>Bacteroidota</taxon>
        <taxon>Chitinophagia</taxon>
        <taxon>Chitinophagales</taxon>
        <taxon>Chitinophagaceae</taxon>
        <taxon>Mycovorax</taxon>
    </lineage>
</organism>
<keyword evidence="3" id="KW-0813">Transport</keyword>
<evidence type="ECO:0000313" key="10">
    <source>
        <dbReference type="Proteomes" id="UP001321305"/>
    </source>
</evidence>
<dbReference type="InterPro" id="IPR051906">
    <property type="entry name" value="TolC-like"/>
</dbReference>
<comment type="similarity">
    <text evidence="2">Belongs to the outer membrane factor (OMF) (TC 1.B.17) family.</text>
</comment>
<dbReference type="Gene3D" id="1.20.1600.10">
    <property type="entry name" value="Outer membrane efflux proteins (OEP)"/>
    <property type="match status" value="1"/>
</dbReference>
<keyword evidence="4" id="KW-1134">Transmembrane beta strand</keyword>
<dbReference type="EMBL" id="CP144143">
    <property type="protein sequence ID" value="WWC84463.1"/>
    <property type="molecule type" value="Genomic_DNA"/>
</dbReference>
<protein>
    <submittedName>
        <fullName evidence="9">Outer membrane efflux protein BepC</fullName>
    </submittedName>
</protein>